<evidence type="ECO:0000313" key="6">
    <source>
        <dbReference type="Proteomes" id="UP000005178"/>
    </source>
</evidence>
<evidence type="ECO:0000313" key="5">
    <source>
        <dbReference type="EMBL" id="EDS72824.1"/>
    </source>
</evidence>
<name>B1C737_9FIRM</name>
<evidence type="ECO:0000256" key="3">
    <source>
        <dbReference type="ARBA" id="ARBA00022839"/>
    </source>
</evidence>
<dbReference type="CDD" id="cd06127">
    <property type="entry name" value="DEDDh"/>
    <property type="match status" value="1"/>
</dbReference>
<keyword evidence="6" id="KW-1185">Reference proteome</keyword>
<dbReference type="InterPro" id="IPR013520">
    <property type="entry name" value="Ribonucl_H"/>
</dbReference>
<dbReference type="GO" id="GO:0003887">
    <property type="term" value="F:DNA-directed DNA polymerase activity"/>
    <property type="evidence" value="ECO:0007669"/>
    <property type="project" value="UniProtKB-EC"/>
</dbReference>
<keyword evidence="5" id="KW-0548">Nucleotidyltransferase</keyword>
<evidence type="ECO:0000259" key="4">
    <source>
        <dbReference type="SMART" id="SM00479"/>
    </source>
</evidence>
<dbReference type="Pfam" id="PF00929">
    <property type="entry name" value="RNase_T"/>
    <property type="match status" value="1"/>
</dbReference>
<gene>
    <name evidence="5" type="ORF">ANASTE_00535</name>
</gene>
<dbReference type="InterPro" id="IPR006054">
    <property type="entry name" value="DnaQ"/>
</dbReference>
<dbReference type="GO" id="GO:0006260">
    <property type="term" value="P:DNA replication"/>
    <property type="evidence" value="ECO:0007669"/>
    <property type="project" value="InterPro"/>
</dbReference>
<dbReference type="OrthoDB" id="9776650at2"/>
<evidence type="ECO:0000256" key="1">
    <source>
        <dbReference type="ARBA" id="ARBA00022722"/>
    </source>
</evidence>
<protein>
    <submittedName>
        <fullName evidence="5">Exonuclease, DNA polymerase III, epsilon subunit family</fullName>
        <ecNumber evidence="5">2.7.7.7</ecNumber>
    </submittedName>
</protein>
<dbReference type="EMBL" id="ABIL02000005">
    <property type="protein sequence ID" value="EDS72824.1"/>
    <property type="molecule type" value="Genomic_DNA"/>
</dbReference>
<dbReference type="GO" id="GO:0005829">
    <property type="term" value="C:cytosol"/>
    <property type="evidence" value="ECO:0007669"/>
    <property type="project" value="TreeGrafter"/>
</dbReference>
<dbReference type="NCBIfam" id="TIGR00573">
    <property type="entry name" value="dnaq"/>
    <property type="match status" value="1"/>
</dbReference>
<dbReference type="eggNOG" id="COG2176">
    <property type="taxonomic scope" value="Bacteria"/>
</dbReference>
<proteinExistence type="predicted"/>
<dbReference type="PANTHER" id="PTHR30231">
    <property type="entry name" value="DNA POLYMERASE III SUBUNIT EPSILON"/>
    <property type="match status" value="1"/>
</dbReference>
<keyword evidence="1" id="KW-0540">Nuclease</keyword>
<feature type="domain" description="Exonuclease" evidence="4">
    <location>
        <begin position="23"/>
        <end position="190"/>
    </location>
</feature>
<dbReference type="EC" id="2.7.7.7" evidence="5"/>
<reference evidence="5" key="1">
    <citation type="submission" date="2008-01" db="EMBL/GenBank/DDBJ databases">
        <authorList>
            <person name="Fulton L."/>
            <person name="Clifton S."/>
            <person name="Fulton B."/>
            <person name="Xu J."/>
            <person name="Minx P."/>
            <person name="Pepin K.H."/>
            <person name="Johnson M."/>
            <person name="Thiruvilangam P."/>
            <person name="Bhonagiri V."/>
            <person name="Nash W.E."/>
            <person name="Mardis E.R."/>
            <person name="Wilson R.K."/>
        </authorList>
    </citation>
    <scope>NUCLEOTIDE SEQUENCE [LARGE SCALE GENOMIC DNA]</scope>
    <source>
        <strain evidence="5">DSM 17244</strain>
    </source>
</reference>
<reference evidence="5" key="2">
    <citation type="submission" date="2013-08" db="EMBL/GenBank/DDBJ databases">
        <title>Draft genome sequence of Anaerofustis stercorihominis (DSM 17244).</title>
        <authorList>
            <person name="Sudarsanam P."/>
            <person name="Ley R."/>
            <person name="Guruge J."/>
            <person name="Turnbaugh P.J."/>
            <person name="Mahowald M."/>
            <person name="Liep D."/>
            <person name="Gordon J."/>
        </authorList>
    </citation>
    <scope>NUCLEOTIDE SEQUENCE</scope>
    <source>
        <strain evidence="5">DSM 17244</strain>
    </source>
</reference>
<dbReference type="GO" id="GO:0008408">
    <property type="term" value="F:3'-5' exonuclease activity"/>
    <property type="evidence" value="ECO:0007669"/>
    <property type="project" value="TreeGrafter"/>
</dbReference>
<dbReference type="SMART" id="SM00479">
    <property type="entry name" value="EXOIII"/>
    <property type="match status" value="1"/>
</dbReference>
<evidence type="ECO:0000256" key="2">
    <source>
        <dbReference type="ARBA" id="ARBA00022801"/>
    </source>
</evidence>
<dbReference type="FunFam" id="3.30.420.10:FF:000045">
    <property type="entry name" value="3'-5' exonuclease DinG"/>
    <property type="match status" value="1"/>
</dbReference>
<dbReference type="SUPFAM" id="SSF53098">
    <property type="entry name" value="Ribonuclease H-like"/>
    <property type="match status" value="1"/>
</dbReference>
<dbReference type="PANTHER" id="PTHR30231:SF4">
    <property type="entry name" value="PROTEIN NEN2"/>
    <property type="match status" value="1"/>
</dbReference>
<keyword evidence="2" id="KW-0378">Hydrolase</keyword>
<dbReference type="Proteomes" id="UP000005178">
    <property type="component" value="Unassembled WGS sequence"/>
</dbReference>
<dbReference type="STRING" id="445971.ANASTE_00535"/>
<sequence>MNIMMDFKYRKYKGKDMFDFPEDYTVIDIETTGLNPDENEIIEVGAVKVRDRKIVDEFSSFVSPKKDIISPEIRKLTGIDEAMIEGADQIEDVIPRFNEFIDGEILLGHNVNFDINFLYDNYERYSDFYLSNDYVDLLKISRKLSPEFENHKLETVLKKLGIKVDQQHRAVSDCIDAHHCFEKYRETIIAQYGDVSVYKMIFNL</sequence>
<dbReference type="Gene3D" id="3.30.420.10">
    <property type="entry name" value="Ribonuclease H-like superfamily/Ribonuclease H"/>
    <property type="match status" value="1"/>
</dbReference>
<dbReference type="InterPro" id="IPR012337">
    <property type="entry name" value="RNaseH-like_sf"/>
</dbReference>
<keyword evidence="3 5" id="KW-0269">Exonuclease</keyword>
<dbReference type="HOGENOM" id="CLU_047806_7_1_9"/>
<dbReference type="GO" id="GO:0003677">
    <property type="term" value="F:DNA binding"/>
    <property type="evidence" value="ECO:0007669"/>
    <property type="project" value="InterPro"/>
</dbReference>
<organism evidence="5 6">
    <name type="scientific">Anaerofustis stercorihominis DSM 17244</name>
    <dbReference type="NCBI Taxonomy" id="445971"/>
    <lineage>
        <taxon>Bacteria</taxon>
        <taxon>Bacillati</taxon>
        <taxon>Bacillota</taxon>
        <taxon>Clostridia</taxon>
        <taxon>Eubacteriales</taxon>
        <taxon>Eubacteriaceae</taxon>
        <taxon>Anaerofustis</taxon>
    </lineage>
</organism>
<dbReference type="AlphaFoldDB" id="B1C737"/>
<comment type="caution">
    <text evidence="5">The sequence shown here is derived from an EMBL/GenBank/DDBJ whole genome shotgun (WGS) entry which is preliminary data.</text>
</comment>
<accession>B1C737</accession>
<dbReference type="InterPro" id="IPR036397">
    <property type="entry name" value="RNaseH_sf"/>
</dbReference>
<keyword evidence="5" id="KW-0808">Transferase</keyword>